<evidence type="ECO:0000313" key="1">
    <source>
        <dbReference type="EMBL" id="KAJ9084073.1"/>
    </source>
</evidence>
<dbReference type="EMBL" id="QTSX02000885">
    <property type="protein sequence ID" value="KAJ9084073.1"/>
    <property type="molecule type" value="Genomic_DNA"/>
</dbReference>
<keyword evidence="2" id="KW-1185">Reference proteome</keyword>
<accession>A0ACC2UB73</accession>
<gene>
    <name evidence="1" type="ORF">DSO57_1028042</name>
</gene>
<reference evidence="1" key="1">
    <citation type="submission" date="2022-04" db="EMBL/GenBank/DDBJ databases">
        <title>Genome of the entomopathogenic fungus Entomophthora muscae.</title>
        <authorList>
            <person name="Elya C."/>
            <person name="Lovett B.R."/>
            <person name="Lee E."/>
            <person name="Macias A.M."/>
            <person name="Hajek A.E."/>
            <person name="De Bivort B.L."/>
            <person name="Kasson M.T."/>
            <person name="De Fine Licht H.H."/>
            <person name="Stajich J.E."/>
        </authorList>
    </citation>
    <scope>NUCLEOTIDE SEQUENCE</scope>
    <source>
        <strain evidence="1">Berkeley</strain>
    </source>
</reference>
<protein>
    <submittedName>
        <fullName evidence="1">Uncharacterized protein</fullName>
    </submittedName>
</protein>
<name>A0ACC2UB73_9FUNG</name>
<sequence>MRILGCVQQEFKWPTCALAKEILHPQPFLKISRASLAQPSLMLFEGERAAFTLTLTNEGPVDANLVEVEFQGKLGKCVPELLTWKNHSPQLSIPSKGECTLTFEATGRSTSGQGIVIINYAHLLDGERSNAYCRKKFYHVNLSISPTIHAIDFDVINGSMAFIPSHMVQALKEAGMSPNDIQRQFCLLAMSLKNPTTSSIQLICNLELDKSAKGCRHSLTETVAPLESKRIFIPFRRLIVDREALEKGAQEQSIKQQLVKELNITWQMQDGRVGEFLLDWVNITDTIRPIIQLEEVWLHTSLETNEGSGATLVNPFHYRCNLGKLVRLLVVLKNNRAMPITPCIRIQPYLDYHNGHFDVMLTSLESSLTPAVPLLVLGRNQEIFDEVSPHSSTQYVFEMFPSGIGQFRIGCSCQDLSDLLTTKSQASHQTIDSTPLFLDVAPLVVDIVDPPSA</sequence>
<comment type="caution">
    <text evidence="1">The sequence shown here is derived from an EMBL/GenBank/DDBJ whole genome shotgun (WGS) entry which is preliminary data.</text>
</comment>
<organism evidence="1 2">
    <name type="scientific">Entomophthora muscae</name>
    <dbReference type="NCBI Taxonomy" id="34485"/>
    <lineage>
        <taxon>Eukaryota</taxon>
        <taxon>Fungi</taxon>
        <taxon>Fungi incertae sedis</taxon>
        <taxon>Zoopagomycota</taxon>
        <taxon>Entomophthoromycotina</taxon>
        <taxon>Entomophthoromycetes</taxon>
        <taxon>Entomophthorales</taxon>
        <taxon>Entomophthoraceae</taxon>
        <taxon>Entomophthora</taxon>
    </lineage>
</organism>
<proteinExistence type="predicted"/>
<evidence type="ECO:0000313" key="2">
    <source>
        <dbReference type="Proteomes" id="UP001165960"/>
    </source>
</evidence>
<dbReference type="Proteomes" id="UP001165960">
    <property type="component" value="Unassembled WGS sequence"/>
</dbReference>